<reference evidence="7" key="1">
    <citation type="submission" date="2016-10" db="EMBL/GenBank/DDBJ databases">
        <authorList>
            <person name="Varghese N."/>
            <person name="Submissions S."/>
        </authorList>
    </citation>
    <scope>NUCLEOTIDE SEQUENCE [LARGE SCALE GENOMIC DNA]</scope>
    <source>
        <strain evidence="7">DSM 13490</strain>
    </source>
</reference>
<evidence type="ECO:0000256" key="1">
    <source>
        <dbReference type="ARBA" id="ARBA00005232"/>
    </source>
</evidence>
<organism evidence="6 7">
    <name type="scientific">Acetomicrobium thermoterrenum DSM 13490</name>
    <dbReference type="NCBI Taxonomy" id="1120987"/>
    <lineage>
        <taxon>Bacteria</taxon>
        <taxon>Thermotogati</taxon>
        <taxon>Synergistota</taxon>
        <taxon>Synergistia</taxon>
        <taxon>Synergistales</taxon>
        <taxon>Acetomicrobiaceae</taxon>
        <taxon>Acetomicrobium</taxon>
    </lineage>
</organism>
<evidence type="ECO:0000313" key="7">
    <source>
        <dbReference type="Proteomes" id="UP000199266"/>
    </source>
</evidence>
<dbReference type="AlphaFoldDB" id="A0A1H3FC35"/>
<dbReference type="InterPro" id="IPR023213">
    <property type="entry name" value="CAT-like_dom_sf"/>
</dbReference>
<dbReference type="InterPro" id="IPR042231">
    <property type="entry name" value="Cho/carn_acyl_trans_2"/>
</dbReference>
<keyword evidence="2 6" id="KW-0808">Transferase</keyword>
<name>A0A1H3FC35_9BACT</name>
<evidence type="ECO:0000256" key="4">
    <source>
        <dbReference type="PIRSR" id="PIRSR600542-1"/>
    </source>
</evidence>
<evidence type="ECO:0000313" key="6">
    <source>
        <dbReference type="EMBL" id="SDX88541.1"/>
    </source>
</evidence>
<proteinExistence type="inferred from homology"/>
<evidence type="ECO:0000256" key="2">
    <source>
        <dbReference type="ARBA" id="ARBA00022679"/>
    </source>
</evidence>
<dbReference type="RefSeq" id="WP_159428504.1">
    <property type="nucleotide sequence ID" value="NZ_FNPD01000005.1"/>
</dbReference>
<feature type="active site" description="Proton acceptor" evidence="4">
    <location>
        <position position="309"/>
    </location>
</feature>
<dbReference type="InterPro" id="IPR000542">
    <property type="entry name" value="Carn_acyl_trans"/>
</dbReference>
<protein>
    <submittedName>
        <fullName evidence="6">Carnitine O-acetyltransferase</fullName>
    </submittedName>
</protein>
<comment type="similarity">
    <text evidence="1">Belongs to the carnitine/choline acetyltransferase family.</text>
</comment>
<dbReference type="Proteomes" id="UP000199266">
    <property type="component" value="Unassembled WGS sequence"/>
</dbReference>
<dbReference type="Gene3D" id="3.30.559.70">
    <property type="entry name" value="Choline/Carnitine o-acyltransferase, domain 2"/>
    <property type="match status" value="1"/>
</dbReference>
<dbReference type="Gene3D" id="3.30.559.10">
    <property type="entry name" value="Chloramphenicol acetyltransferase-like domain"/>
    <property type="match status" value="1"/>
</dbReference>
<dbReference type="PANTHER" id="PTHR22589">
    <property type="entry name" value="CARNITINE O-ACYLTRANSFERASE"/>
    <property type="match status" value="1"/>
</dbReference>
<dbReference type="InterPro" id="IPR039551">
    <property type="entry name" value="Cho/carn_acyl_trans"/>
</dbReference>
<dbReference type="EMBL" id="FNPD01000005">
    <property type="protein sequence ID" value="SDX88541.1"/>
    <property type="molecule type" value="Genomic_DNA"/>
</dbReference>
<evidence type="ECO:0000259" key="5">
    <source>
        <dbReference type="Pfam" id="PF00755"/>
    </source>
</evidence>
<keyword evidence="3" id="KW-0012">Acyltransferase</keyword>
<dbReference type="SUPFAM" id="SSF52777">
    <property type="entry name" value="CoA-dependent acyltransferases"/>
    <property type="match status" value="2"/>
</dbReference>
<accession>A0A1H3FC35</accession>
<gene>
    <name evidence="6" type="ORF">SAMN03080603_00993</name>
</gene>
<evidence type="ECO:0000256" key="3">
    <source>
        <dbReference type="ARBA" id="ARBA00023315"/>
    </source>
</evidence>
<dbReference type="Pfam" id="PF00755">
    <property type="entry name" value="Carn_acyltransf"/>
    <property type="match status" value="1"/>
</dbReference>
<feature type="domain" description="Choline/carnitine acyltransferase" evidence="5">
    <location>
        <begin position="23"/>
        <end position="574"/>
    </location>
</feature>
<sequence length="594" mass="67477">MITKCESVVIAHSREIPILSFSPLERTCSRLLEWARPLLSADLYRESMRAVEGFLSSSGEGHLLQGELDRIYPEQRDVLKWMPYWENWYLSNRHPLPANCNPFYVLEIEGEKLKIDNVELSAMAVEAALKFHLKIKKGDLKPDRWNGRLLSMEQYDLIFGVTRIPGKDMDRNLKSDTDYIAVLCNGHIFLQKVLEGENIVPSEGLARNFRIIMEQSRRPARVPLSELTSLPRSKWAEIRDKLIQCKEVARAIEAIEKSLFVLCLDEPREMTLEELSLSVLLGPPESRWFDKSLQVVALGKGRIGINFEHSQRDGTPMGRFVKFLNEEIATLRLKTGAAPSPIEVDIPERDYVKDISLKAQKEAEKAFSKLKLSVINFKDFGKEEIKRLKLSPDGFVQTALFLSQKRAWGHVKTTFESVMLRQFWKGRTEGMRPFNSWTGAFLRLIDDPSASDRARNAAMLKAIKAHSFRARLCMDGKGLEGHLGLLEAIAEGKVGKRALVEKPKIYECPAWKVLQDIGITSSTTSGEGLVSAGYGPAQEDGIAVRYIKRPDCLVFCVTSLDDFDDSRRRFIEKLPKALKDMRRCAGLSTERKFL</sequence>
<dbReference type="GO" id="GO:0016746">
    <property type="term" value="F:acyltransferase activity"/>
    <property type="evidence" value="ECO:0007669"/>
    <property type="project" value="UniProtKB-KW"/>
</dbReference>
<keyword evidence="7" id="KW-1185">Reference proteome</keyword>